<evidence type="ECO:0000256" key="3">
    <source>
        <dbReference type="ARBA" id="ARBA00022523"/>
    </source>
</evidence>
<keyword evidence="5" id="KW-0372">Hormone</keyword>
<feature type="compositionally biased region" description="Polar residues" evidence="8">
    <location>
        <begin position="58"/>
        <end position="76"/>
    </location>
</feature>
<feature type="compositionally biased region" description="Basic and acidic residues" evidence="8">
    <location>
        <begin position="32"/>
        <end position="51"/>
    </location>
</feature>
<keyword evidence="11" id="KW-1185">Reference proteome</keyword>
<dbReference type="AlphaFoldDB" id="A0A068TYK3"/>
<evidence type="ECO:0000256" key="6">
    <source>
        <dbReference type="ARBA" id="ARBA00022729"/>
    </source>
</evidence>
<organism evidence="10 11">
    <name type="scientific">Coffea canephora</name>
    <name type="common">Robusta coffee</name>
    <dbReference type="NCBI Taxonomy" id="49390"/>
    <lineage>
        <taxon>Eukaryota</taxon>
        <taxon>Viridiplantae</taxon>
        <taxon>Streptophyta</taxon>
        <taxon>Embryophyta</taxon>
        <taxon>Tracheophyta</taxon>
        <taxon>Spermatophyta</taxon>
        <taxon>Magnoliopsida</taxon>
        <taxon>eudicotyledons</taxon>
        <taxon>Gunneridae</taxon>
        <taxon>Pentapetalae</taxon>
        <taxon>asterids</taxon>
        <taxon>lamiids</taxon>
        <taxon>Gentianales</taxon>
        <taxon>Rubiaceae</taxon>
        <taxon>Ixoroideae</taxon>
        <taxon>Gardenieae complex</taxon>
        <taxon>Bertiereae - Coffeeae clade</taxon>
        <taxon>Coffeeae</taxon>
        <taxon>Coffea</taxon>
    </lineage>
</organism>
<evidence type="ECO:0000256" key="8">
    <source>
        <dbReference type="SAM" id="MobiDB-lite"/>
    </source>
</evidence>
<evidence type="ECO:0000256" key="9">
    <source>
        <dbReference type="SAM" id="SignalP"/>
    </source>
</evidence>
<sequence>MTTKARVLLSSAFLLALILSYEIVSSGARPLLKPEKNTADGKRSLHEKDFSSGHARILQSQVSFPQRDNHVTSPTVANEALDEADGGDDVRSTTPGRSPGVGHKV</sequence>
<dbReference type="GO" id="GO:0005179">
    <property type="term" value="F:hormone activity"/>
    <property type="evidence" value="ECO:0007669"/>
    <property type="project" value="UniProtKB-KW"/>
</dbReference>
<dbReference type="EMBL" id="HG739090">
    <property type="protein sequence ID" value="CDP01375.1"/>
    <property type="molecule type" value="Genomic_DNA"/>
</dbReference>
<feature type="region of interest" description="Disordered" evidence="8">
    <location>
        <begin position="30"/>
        <end position="105"/>
    </location>
</feature>
<dbReference type="Gramene" id="CDP01375">
    <property type="protein sequence ID" value="CDP01375"/>
    <property type="gene ID" value="GSCOC_T00034989001"/>
</dbReference>
<dbReference type="GO" id="GO:2000280">
    <property type="term" value="P:regulation of root development"/>
    <property type="evidence" value="ECO:0007669"/>
    <property type="project" value="TreeGrafter"/>
</dbReference>
<dbReference type="PANTHER" id="PTHR33348:SF36">
    <property type="match status" value="1"/>
</dbReference>
<evidence type="ECO:0000256" key="7">
    <source>
        <dbReference type="ARBA" id="ARBA00023278"/>
    </source>
</evidence>
<dbReference type="InParanoid" id="A0A068TYK3"/>
<gene>
    <name evidence="10" type="ORF">GSCOC_T00034989001</name>
</gene>
<evidence type="ECO:0000256" key="1">
    <source>
        <dbReference type="ARBA" id="ARBA00004271"/>
    </source>
</evidence>
<keyword evidence="4" id="KW-0964">Secreted</keyword>
<reference evidence="11" key="1">
    <citation type="journal article" date="2014" name="Science">
        <title>The coffee genome provides insight into the convergent evolution of caffeine biosynthesis.</title>
        <authorList>
            <person name="Denoeud F."/>
            <person name="Carretero-Paulet L."/>
            <person name="Dereeper A."/>
            <person name="Droc G."/>
            <person name="Guyot R."/>
            <person name="Pietrella M."/>
            <person name="Zheng C."/>
            <person name="Alberti A."/>
            <person name="Anthony F."/>
            <person name="Aprea G."/>
            <person name="Aury J.M."/>
            <person name="Bento P."/>
            <person name="Bernard M."/>
            <person name="Bocs S."/>
            <person name="Campa C."/>
            <person name="Cenci A."/>
            <person name="Combes M.C."/>
            <person name="Crouzillat D."/>
            <person name="Da Silva C."/>
            <person name="Daddiego L."/>
            <person name="De Bellis F."/>
            <person name="Dussert S."/>
            <person name="Garsmeur O."/>
            <person name="Gayraud T."/>
            <person name="Guignon V."/>
            <person name="Jahn K."/>
            <person name="Jamilloux V."/>
            <person name="Joet T."/>
            <person name="Labadie K."/>
            <person name="Lan T."/>
            <person name="Leclercq J."/>
            <person name="Lepelley M."/>
            <person name="Leroy T."/>
            <person name="Li L.T."/>
            <person name="Librado P."/>
            <person name="Lopez L."/>
            <person name="Munoz A."/>
            <person name="Noel B."/>
            <person name="Pallavicini A."/>
            <person name="Perrotta G."/>
            <person name="Poncet V."/>
            <person name="Pot D."/>
            <person name="Priyono X."/>
            <person name="Rigoreau M."/>
            <person name="Rouard M."/>
            <person name="Rozas J."/>
            <person name="Tranchant-Dubreuil C."/>
            <person name="VanBuren R."/>
            <person name="Zhang Q."/>
            <person name="Andrade A.C."/>
            <person name="Argout X."/>
            <person name="Bertrand B."/>
            <person name="de Kochko A."/>
            <person name="Graziosi G."/>
            <person name="Henry R.J."/>
            <person name="Jayarama X."/>
            <person name="Ming R."/>
            <person name="Nagai C."/>
            <person name="Rounsley S."/>
            <person name="Sankoff D."/>
            <person name="Giuliano G."/>
            <person name="Albert V.A."/>
            <person name="Wincker P."/>
            <person name="Lashermes P."/>
        </authorList>
    </citation>
    <scope>NUCLEOTIDE SEQUENCE [LARGE SCALE GENOMIC DNA]</scope>
    <source>
        <strain evidence="11">cv. DH200-94</strain>
    </source>
</reference>
<dbReference type="InterPro" id="IPR033250">
    <property type="entry name" value="CEP"/>
</dbReference>
<keyword evidence="3" id="KW-0052">Apoplast</keyword>
<evidence type="ECO:0000256" key="2">
    <source>
        <dbReference type="ARBA" id="ARBA00008963"/>
    </source>
</evidence>
<dbReference type="GO" id="GO:0048046">
    <property type="term" value="C:apoplast"/>
    <property type="evidence" value="ECO:0007669"/>
    <property type="project" value="UniProtKB-SubCell"/>
</dbReference>
<keyword evidence="7" id="KW-0379">Hydroxylation</keyword>
<dbReference type="PANTHER" id="PTHR33348">
    <property type="entry name" value="PRECURSOR OF CEP5"/>
    <property type="match status" value="1"/>
</dbReference>
<evidence type="ECO:0000256" key="4">
    <source>
        <dbReference type="ARBA" id="ARBA00022525"/>
    </source>
</evidence>
<evidence type="ECO:0000313" key="11">
    <source>
        <dbReference type="Proteomes" id="UP000295252"/>
    </source>
</evidence>
<keyword evidence="6 9" id="KW-0732">Signal</keyword>
<evidence type="ECO:0000256" key="5">
    <source>
        <dbReference type="ARBA" id="ARBA00022702"/>
    </source>
</evidence>
<dbReference type="GO" id="GO:1902025">
    <property type="term" value="P:nitrate import"/>
    <property type="evidence" value="ECO:0007669"/>
    <property type="project" value="TreeGrafter"/>
</dbReference>
<feature type="chain" id="PRO_5001657442" evidence="9">
    <location>
        <begin position="29"/>
        <end position="105"/>
    </location>
</feature>
<comment type="subcellular location">
    <subcellularLocation>
        <location evidence="1">Secreted</location>
        <location evidence="1">Extracellular space</location>
        <location evidence="1">Apoplast</location>
    </subcellularLocation>
</comment>
<dbReference type="GO" id="GO:1901371">
    <property type="term" value="P:regulation of leaf morphogenesis"/>
    <property type="evidence" value="ECO:0007669"/>
    <property type="project" value="TreeGrafter"/>
</dbReference>
<evidence type="ECO:0000313" key="10">
    <source>
        <dbReference type="EMBL" id="CDP01375.1"/>
    </source>
</evidence>
<protein>
    <submittedName>
        <fullName evidence="10">Uncharacterized protein</fullName>
    </submittedName>
</protein>
<dbReference type="Proteomes" id="UP000295252">
    <property type="component" value="Chromosome II"/>
</dbReference>
<feature type="signal peptide" evidence="9">
    <location>
        <begin position="1"/>
        <end position="28"/>
    </location>
</feature>
<dbReference type="GO" id="GO:0006995">
    <property type="term" value="P:cellular response to nitrogen starvation"/>
    <property type="evidence" value="ECO:0007669"/>
    <property type="project" value="UniProtKB-ARBA"/>
</dbReference>
<comment type="similarity">
    <text evidence="2">Belongs to the C-terminally encoded plant signaling peptide (CEP) family.</text>
</comment>
<accession>A0A068TYK3</accession>
<proteinExistence type="inferred from homology"/>
<name>A0A068TYK3_COFCA</name>
<dbReference type="GO" id="GO:0048364">
    <property type="term" value="P:root development"/>
    <property type="evidence" value="ECO:0007669"/>
    <property type="project" value="InterPro"/>
</dbReference>